<dbReference type="InterPro" id="IPR001650">
    <property type="entry name" value="Helicase_C-like"/>
</dbReference>
<keyword evidence="2" id="KW-0067">ATP-binding</keyword>
<keyword evidence="2" id="KW-0347">Helicase</keyword>
<evidence type="ECO:0000313" key="5">
    <source>
        <dbReference type="Proteomes" id="UP001162483"/>
    </source>
</evidence>
<dbReference type="SMART" id="SM00847">
    <property type="entry name" value="HA2"/>
    <property type="match status" value="1"/>
</dbReference>
<dbReference type="PANTHER" id="PTHR18934">
    <property type="entry name" value="ATP-DEPENDENT RNA HELICASE"/>
    <property type="match status" value="1"/>
</dbReference>
<dbReference type="Gene3D" id="3.40.50.300">
    <property type="entry name" value="P-loop containing nucleotide triphosphate hydrolases"/>
    <property type="match status" value="1"/>
</dbReference>
<dbReference type="PANTHER" id="PTHR18934:SF257">
    <property type="entry name" value="ATP-DEPENDENT RNA HELICASE DHX30"/>
    <property type="match status" value="1"/>
</dbReference>
<keyword evidence="5" id="KW-1185">Reference proteome</keyword>
<dbReference type="Gene3D" id="1.20.120.1080">
    <property type="match status" value="1"/>
</dbReference>
<accession>A0ABN9H0L8</accession>
<evidence type="ECO:0000256" key="1">
    <source>
        <dbReference type="ARBA" id="ARBA00022801"/>
    </source>
</evidence>
<dbReference type="SUPFAM" id="SSF52540">
    <property type="entry name" value="P-loop containing nucleoside triphosphate hydrolases"/>
    <property type="match status" value="1"/>
</dbReference>
<dbReference type="PROSITE" id="PS51194">
    <property type="entry name" value="HELICASE_CTER"/>
    <property type="match status" value="1"/>
</dbReference>
<evidence type="ECO:0000256" key="2">
    <source>
        <dbReference type="ARBA" id="ARBA00022806"/>
    </source>
</evidence>
<dbReference type="EMBL" id="CATNWA010019647">
    <property type="protein sequence ID" value="CAI9614303.1"/>
    <property type="molecule type" value="Genomic_DNA"/>
</dbReference>
<dbReference type="SMART" id="SM00490">
    <property type="entry name" value="HELICc"/>
    <property type="match status" value="1"/>
</dbReference>
<evidence type="ECO:0000313" key="4">
    <source>
        <dbReference type="EMBL" id="CAI9614303.1"/>
    </source>
</evidence>
<dbReference type="Pfam" id="PF00271">
    <property type="entry name" value="Helicase_C"/>
    <property type="match status" value="1"/>
</dbReference>
<dbReference type="Proteomes" id="UP001162483">
    <property type="component" value="Unassembled WGS sequence"/>
</dbReference>
<proteinExistence type="predicted"/>
<name>A0ABN9H0L8_9NEOB</name>
<dbReference type="InterPro" id="IPR007502">
    <property type="entry name" value="Helicase-assoc_dom"/>
</dbReference>
<evidence type="ECO:0000259" key="3">
    <source>
        <dbReference type="PROSITE" id="PS51194"/>
    </source>
</evidence>
<organism evidence="4 5">
    <name type="scientific">Staurois parvus</name>
    <dbReference type="NCBI Taxonomy" id="386267"/>
    <lineage>
        <taxon>Eukaryota</taxon>
        <taxon>Metazoa</taxon>
        <taxon>Chordata</taxon>
        <taxon>Craniata</taxon>
        <taxon>Vertebrata</taxon>
        <taxon>Euteleostomi</taxon>
        <taxon>Amphibia</taxon>
        <taxon>Batrachia</taxon>
        <taxon>Anura</taxon>
        <taxon>Neobatrachia</taxon>
        <taxon>Ranoidea</taxon>
        <taxon>Ranidae</taxon>
        <taxon>Staurois</taxon>
    </lineage>
</organism>
<dbReference type="CDD" id="cd18791">
    <property type="entry name" value="SF2_C_RHA"/>
    <property type="match status" value="1"/>
</dbReference>
<protein>
    <recommendedName>
        <fullName evidence="3">Helicase C-terminal domain-containing protein</fullName>
    </recommendedName>
</protein>
<keyword evidence="2" id="KW-0547">Nucleotide-binding</keyword>
<dbReference type="Pfam" id="PF21010">
    <property type="entry name" value="HA2_C"/>
    <property type="match status" value="1"/>
</dbReference>
<keyword evidence="1" id="KW-0378">Hydrolase</keyword>
<sequence length="420" mass="46989">MLQETLSDGKHLILPVHSNIPLNDQQSIFQRPPPGVRKIVLATNIAETSVTIDDIVHVVDCGMQKEQRYDLRTKVSCLETFWVSKSNVIQRRGRAGRCQPGFSYHLFTQQQHQSMADFQIPEILRTPLENLVLQAKIHTPEMTAVEFLSRALECPDKLAIQNAVLLLQEIRVLDEKEGLTTLGQHVANISTDPSLAKAIVLSANFRCLQPLLTIVASLTRDPFLGGVLNRAEVNKVKARFSGESCSDHLAYVRIVKTWKEVLRLRRDFCREEFLKDNVLSRSSLRFIQGLVSQFSANAHDAHLVPHPHDCVHDGALCNQFSNEDELVKGVLVAGLFPNLIQVRRGQVLSGKFRPNSLMYRTRGGPVLLHKSTVNRDLLHFPLSMAHLFSGGEVHWRSVCAGQLHGAPTGGSPNGRQLRNL</sequence>
<feature type="domain" description="Helicase C-terminal" evidence="3">
    <location>
        <begin position="1"/>
        <end position="139"/>
    </location>
</feature>
<comment type="caution">
    <text evidence="4">The sequence shown here is derived from an EMBL/GenBank/DDBJ whole genome shotgun (WGS) entry which is preliminary data.</text>
</comment>
<dbReference type="InterPro" id="IPR027417">
    <property type="entry name" value="P-loop_NTPase"/>
</dbReference>
<reference evidence="4" key="1">
    <citation type="submission" date="2023-05" db="EMBL/GenBank/DDBJ databases">
        <authorList>
            <person name="Stuckert A."/>
        </authorList>
    </citation>
    <scope>NUCLEOTIDE SEQUENCE</scope>
</reference>
<gene>
    <name evidence="4" type="ORF">SPARVUS_LOCUS15028490</name>
</gene>